<protein>
    <submittedName>
        <fullName evidence="3">Amidohydrolase family protein</fullName>
    </submittedName>
</protein>
<accession>B6QBB9</accession>
<dbReference type="Gene3D" id="3.20.20.140">
    <property type="entry name" value="Metal-dependent hydrolases"/>
    <property type="match status" value="1"/>
</dbReference>
<keyword evidence="1 3" id="KW-0378">Hydrolase</keyword>
<feature type="domain" description="Amidohydrolase-related" evidence="2">
    <location>
        <begin position="238"/>
        <end position="413"/>
    </location>
</feature>
<dbReference type="InterPro" id="IPR050287">
    <property type="entry name" value="MTA/SAH_deaminase"/>
</dbReference>
<dbReference type="GO" id="GO:0016810">
    <property type="term" value="F:hydrolase activity, acting on carbon-nitrogen (but not peptide) bonds"/>
    <property type="evidence" value="ECO:0007669"/>
    <property type="project" value="InterPro"/>
</dbReference>
<dbReference type="STRING" id="441960.B6QBB9"/>
<dbReference type="PhylomeDB" id="B6QBB9"/>
<gene>
    <name evidence="3" type="ORF">PMAA_074970</name>
</gene>
<proteinExistence type="predicted"/>
<sequence>MANTILLRNGTVLSHDGDKVVVLKDHDNLIVGNTIDQIGQGLTLPDNGEIIDCTDKIISPGFIIRTTICGRLRHGDEGFMDYMVSGNIQSYNYKPEDIFWGQLAGCLQSINTGVTTQLKPFVQRPLPAYAPSSATAPSRASKAGLQRSITTTPYSRTDATLASLAKSAPYGGGRVTLGVGFDQFQLPKEVINLWEKSRELGVKLMTSHYVAHPMKNMASYPSPILFLFASRKDSVNLLSEYGLLDKSILFSHANGISESDAALLVSKGAHISTTPATEMQMGLGESVAFRNDTKHHASIGVDCHANNSSDLLTQLRLGMQQARAAEDSQAMARGEYPSVAIKVEVFNLGTIQGAKAINMEDQIGSIEVGKRVDLVVFDASSPGMVCAAEEDPVAAVLMYAGVGYVEIVIVDGVVRKQGGRLVGVRVLDGVSSTEMRVETKRGEARSRLLESRERIRVRGQGQDRQAAMHFLYKTFG</sequence>
<keyword evidence="4" id="KW-1185">Reference proteome</keyword>
<dbReference type="Pfam" id="PF01979">
    <property type="entry name" value="Amidohydro_1"/>
    <property type="match status" value="1"/>
</dbReference>
<dbReference type="Gene3D" id="2.30.40.10">
    <property type="entry name" value="Urease, subunit C, domain 1"/>
    <property type="match status" value="1"/>
</dbReference>
<evidence type="ECO:0000313" key="3">
    <source>
        <dbReference type="EMBL" id="EEA26428.1"/>
    </source>
</evidence>
<evidence type="ECO:0000313" key="4">
    <source>
        <dbReference type="Proteomes" id="UP000001294"/>
    </source>
</evidence>
<dbReference type="InterPro" id="IPR006680">
    <property type="entry name" value="Amidohydro-rel"/>
</dbReference>
<dbReference type="InterPro" id="IPR011059">
    <property type="entry name" value="Metal-dep_hydrolase_composite"/>
</dbReference>
<organism evidence="3 4">
    <name type="scientific">Talaromyces marneffei (strain ATCC 18224 / CBS 334.59 / QM 7333)</name>
    <name type="common">Penicillium marneffei</name>
    <dbReference type="NCBI Taxonomy" id="441960"/>
    <lineage>
        <taxon>Eukaryota</taxon>
        <taxon>Fungi</taxon>
        <taxon>Dikarya</taxon>
        <taxon>Ascomycota</taxon>
        <taxon>Pezizomycotina</taxon>
        <taxon>Eurotiomycetes</taxon>
        <taxon>Eurotiomycetidae</taxon>
        <taxon>Eurotiales</taxon>
        <taxon>Trichocomaceae</taxon>
        <taxon>Talaromyces</taxon>
        <taxon>Talaromyces sect. Talaromyces</taxon>
    </lineage>
</organism>
<dbReference type="SUPFAM" id="SSF51338">
    <property type="entry name" value="Composite domain of metallo-dependent hydrolases"/>
    <property type="match status" value="1"/>
</dbReference>
<reference evidence="4" key="1">
    <citation type="journal article" date="2015" name="Genome Announc.">
        <title>Genome sequence of the AIDS-associated pathogen Penicillium marneffei (ATCC18224) and its near taxonomic relative Talaromyces stipitatus (ATCC10500).</title>
        <authorList>
            <person name="Nierman W.C."/>
            <person name="Fedorova-Abrams N.D."/>
            <person name="Andrianopoulos A."/>
        </authorList>
    </citation>
    <scope>NUCLEOTIDE SEQUENCE [LARGE SCALE GENOMIC DNA]</scope>
    <source>
        <strain evidence="4">ATCC 18224 / CBS 334.59 / QM 7333</strain>
    </source>
</reference>
<name>B6QBB9_TALMQ</name>
<dbReference type="Proteomes" id="UP000001294">
    <property type="component" value="Unassembled WGS sequence"/>
</dbReference>
<evidence type="ECO:0000256" key="1">
    <source>
        <dbReference type="ARBA" id="ARBA00022801"/>
    </source>
</evidence>
<dbReference type="AlphaFoldDB" id="B6QBB9"/>
<dbReference type="OrthoDB" id="194468at2759"/>
<dbReference type="PANTHER" id="PTHR43794">
    <property type="entry name" value="AMINOHYDROLASE SSNA-RELATED"/>
    <property type="match status" value="1"/>
</dbReference>
<dbReference type="SUPFAM" id="SSF51556">
    <property type="entry name" value="Metallo-dependent hydrolases"/>
    <property type="match status" value="1"/>
</dbReference>
<dbReference type="InterPro" id="IPR032466">
    <property type="entry name" value="Metal_Hydrolase"/>
</dbReference>
<dbReference type="VEuPathDB" id="FungiDB:PMAA_074970"/>
<dbReference type="EMBL" id="DS995900">
    <property type="protein sequence ID" value="EEA26428.1"/>
    <property type="molecule type" value="Genomic_DNA"/>
</dbReference>
<dbReference type="PANTHER" id="PTHR43794:SF11">
    <property type="entry name" value="AMIDOHYDROLASE-RELATED DOMAIN-CONTAINING PROTEIN"/>
    <property type="match status" value="1"/>
</dbReference>
<evidence type="ECO:0000259" key="2">
    <source>
        <dbReference type="Pfam" id="PF01979"/>
    </source>
</evidence>
<dbReference type="HOGENOM" id="CLU_012358_11_3_1"/>